<dbReference type="PROSITE" id="PS51186">
    <property type="entry name" value="GNAT"/>
    <property type="match status" value="1"/>
</dbReference>
<feature type="domain" description="N-acetyltransferase" evidence="3">
    <location>
        <begin position="1"/>
        <end position="129"/>
    </location>
</feature>
<accession>A0ABQ4M5T6</accession>
<dbReference type="Gene3D" id="3.40.630.30">
    <property type="match status" value="1"/>
</dbReference>
<evidence type="ECO:0000256" key="2">
    <source>
        <dbReference type="ARBA" id="ARBA00023315"/>
    </source>
</evidence>
<evidence type="ECO:0000256" key="1">
    <source>
        <dbReference type="ARBA" id="ARBA00022679"/>
    </source>
</evidence>
<proteinExistence type="predicted"/>
<name>A0ABQ4M5T6_9BACL</name>
<dbReference type="InterPro" id="IPR016181">
    <property type="entry name" value="Acyl_CoA_acyltransferase"/>
</dbReference>
<keyword evidence="1" id="KW-0808">Transferase</keyword>
<evidence type="ECO:0000259" key="3">
    <source>
        <dbReference type="PROSITE" id="PS51186"/>
    </source>
</evidence>
<comment type="caution">
    <text evidence="4">The sequence shown here is derived from an EMBL/GenBank/DDBJ whole genome shotgun (WGS) entry which is preliminary data.</text>
</comment>
<sequence>MQELPPSYAALGASLDGRPVGLAVASLQAGHPATGGAKTAQLRALAVDPPYRRKGVGRQLLGMLESLLRQNGAALMRAEFVGGTETGSVSAAFLQSCGFAAPTPGIHIWSGPLRQVVEDLPRIERLRLPKEFTFGPLSGLTEEERSVIAHGTGIWYPPILDPFAEEDQIDREHSLILRYHQVPVGWIIVEQFDARTVLLKSMFVKDKHQRLARAISLGAEACRRIIREGKLTEAIFFVEAENAEMVRFMNRQIDHPAIHKEILWRTVKSL</sequence>
<evidence type="ECO:0000313" key="4">
    <source>
        <dbReference type="EMBL" id="GIP51322.1"/>
    </source>
</evidence>
<dbReference type="PANTHER" id="PTHR43877">
    <property type="entry name" value="AMINOALKYLPHOSPHONATE N-ACETYLTRANSFERASE-RELATED-RELATED"/>
    <property type="match status" value="1"/>
</dbReference>
<dbReference type="CDD" id="cd04301">
    <property type="entry name" value="NAT_SF"/>
    <property type="match status" value="1"/>
</dbReference>
<dbReference type="EMBL" id="BOSL01000001">
    <property type="protein sequence ID" value="GIP51322.1"/>
    <property type="molecule type" value="Genomic_DNA"/>
</dbReference>
<evidence type="ECO:0000313" key="5">
    <source>
        <dbReference type="Proteomes" id="UP000679992"/>
    </source>
</evidence>
<dbReference type="InterPro" id="IPR050832">
    <property type="entry name" value="Bact_Acetyltransf"/>
</dbReference>
<keyword evidence="5" id="KW-1185">Reference proteome</keyword>
<organism evidence="4 5">
    <name type="scientific">Paenibacillus vini</name>
    <dbReference type="NCBI Taxonomy" id="1476024"/>
    <lineage>
        <taxon>Bacteria</taxon>
        <taxon>Bacillati</taxon>
        <taxon>Bacillota</taxon>
        <taxon>Bacilli</taxon>
        <taxon>Bacillales</taxon>
        <taxon>Paenibacillaceae</taxon>
        <taxon>Paenibacillus</taxon>
    </lineage>
</organism>
<dbReference type="InterPro" id="IPR000182">
    <property type="entry name" value="GNAT_dom"/>
</dbReference>
<protein>
    <recommendedName>
        <fullName evidence="3">N-acetyltransferase domain-containing protein</fullName>
    </recommendedName>
</protein>
<dbReference type="SUPFAM" id="SSF55729">
    <property type="entry name" value="Acyl-CoA N-acyltransferases (Nat)"/>
    <property type="match status" value="2"/>
</dbReference>
<dbReference type="PANTHER" id="PTHR43877:SF1">
    <property type="entry name" value="ACETYLTRANSFERASE"/>
    <property type="match status" value="1"/>
</dbReference>
<dbReference type="Proteomes" id="UP000679992">
    <property type="component" value="Unassembled WGS sequence"/>
</dbReference>
<keyword evidence="2" id="KW-0012">Acyltransferase</keyword>
<gene>
    <name evidence="4" type="ORF">J42TS3_03570</name>
</gene>
<reference evidence="4 5" key="1">
    <citation type="submission" date="2021-03" db="EMBL/GenBank/DDBJ databases">
        <title>Antimicrobial resistance genes in bacteria isolated from Japanese honey, and their potential for conferring macrolide and lincosamide resistance in the American foulbrood pathogen Paenibacillus larvae.</title>
        <authorList>
            <person name="Okamoto M."/>
            <person name="Kumagai M."/>
            <person name="Kanamori H."/>
            <person name="Takamatsu D."/>
        </authorList>
    </citation>
    <scope>NUCLEOTIDE SEQUENCE [LARGE SCALE GENOMIC DNA]</scope>
    <source>
        <strain evidence="4 5">J42TS3</strain>
    </source>
</reference>
<dbReference type="Pfam" id="PF00583">
    <property type="entry name" value="Acetyltransf_1"/>
    <property type="match status" value="1"/>
</dbReference>